<dbReference type="InterPro" id="IPR011048">
    <property type="entry name" value="Haem_d1_sf"/>
</dbReference>
<evidence type="ECO:0000256" key="2">
    <source>
        <dbReference type="SAM" id="SignalP"/>
    </source>
</evidence>
<protein>
    <recommendedName>
        <fullName evidence="5">3-carboxy-cis,cis-mucoante lactonizing enzyme</fullName>
    </recommendedName>
</protein>
<dbReference type="OrthoDB" id="1715191at2759"/>
<dbReference type="InterPro" id="IPR050282">
    <property type="entry name" value="Cycloisomerase_2"/>
</dbReference>
<dbReference type="Proteomes" id="UP000254866">
    <property type="component" value="Unassembled WGS sequence"/>
</dbReference>
<dbReference type="Gene3D" id="2.130.10.10">
    <property type="entry name" value="YVTN repeat-like/Quinoprotein amine dehydrogenase"/>
    <property type="match status" value="1"/>
</dbReference>
<sequence length="400" mass="43625">MLSYILVLLSALIVSATAAVHHLFVGNLSPPFSIHALEFDDQAVTLKKTKTLPAAGTHPWITFDRTKSNVYGASFSNASVASYSVLDHSTLRLDASINSTDNCDNRTAAYVQSSSHPPYHVYTGSWPGPQACGQALSTYRNGTLKEVIQTWTYKNDSGIHGLALGPGDRILYSADLNGDAVWAHGAGTRWGGDDRAMAVKGMFNMPKKGKHPRHLVAHPNGEVLHVVMEAGNEIVELEVDRRGVPVKETGTWSLIPPTTKNTSDYWSAEVKYSHNHRYLWATARARQNSTNTGFITVFALGRDGRVEDPLARVPTTTTGGIANAVAPAPWGDEWVAMADVPKGYVQIWKLGRTNEENHGNELARKEDRLGKKWNGTFTATAVARVDIADGGCCANIIWYD</sequence>
<dbReference type="STRING" id="2656787.A0A370TWE9"/>
<dbReference type="SUPFAM" id="SSF51004">
    <property type="entry name" value="C-terminal (heme d1) domain of cytochrome cd1-nitrite reductase"/>
    <property type="match status" value="1"/>
</dbReference>
<organism evidence="3 4">
    <name type="scientific">Venustampulla echinocandica</name>
    <dbReference type="NCBI Taxonomy" id="2656787"/>
    <lineage>
        <taxon>Eukaryota</taxon>
        <taxon>Fungi</taxon>
        <taxon>Dikarya</taxon>
        <taxon>Ascomycota</taxon>
        <taxon>Pezizomycotina</taxon>
        <taxon>Leotiomycetes</taxon>
        <taxon>Helotiales</taxon>
        <taxon>Pleuroascaceae</taxon>
        <taxon>Venustampulla</taxon>
    </lineage>
</organism>
<comment type="similarity">
    <text evidence="1">Belongs to the cycloisomerase 2 family.</text>
</comment>
<keyword evidence="2" id="KW-0732">Signal</keyword>
<gene>
    <name evidence="3" type="ORF">BP5553_04187</name>
</gene>
<accession>A0A370TWE9</accession>
<dbReference type="Pfam" id="PF10282">
    <property type="entry name" value="Lactonase"/>
    <property type="match status" value="1"/>
</dbReference>
<reference evidence="3 4" key="1">
    <citation type="journal article" date="2018" name="IMA Fungus">
        <title>IMA Genome-F 9: Draft genome sequence of Annulohypoxylon stygium, Aspergillus mulundensis, Berkeleyomyces basicola (syn. Thielaviopsis basicola), Ceratocystis smalleyi, two Cercospora beticola strains, Coleophoma cylindrospora, Fusarium fracticaudum, Phialophora cf. hyalina, and Morchella septimelata.</title>
        <authorList>
            <person name="Wingfield B.D."/>
            <person name="Bills G.F."/>
            <person name="Dong Y."/>
            <person name="Huang W."/>
            <person name="Nel W.J."/>
            <person name="Swalarsk-Parry B.S."/>
            <person name="Vaghefi N."/>
            <person name="Wilken P.M."/>
            <person name="An Z."/>
            <person name="de Beer Z.W."/>
            <person name="De Vos L."/>
            <person name="Chen L."/>
            <person name="Duong T.A."/>
            <person name="Gao Y."/>
            <person name="Hammerbacher A."/>
            <person name="Kikkert J.R."/>
            <person name="Li Y."/>
            <person name="Li H."/>
            <person name="Li K."/>
            <person name="Li Q."/>
            <person name="Liu X."/>
            <person name="Ma X."/>
            <person name="Naidoo K."/>
            <person name="Pethybridge S.J."/>
            <person name="Sun J."/>
            <person name="Steenkamp E.T."/>
            <person name="van der Nest M.A."/>
            <person name="van Wyk S."/>
            <person name="Wingfield M.J."/>
            <person name="Xiong C."/>
            <person name="Yue Q."/>
            <person name="Zhang X."/>
        </authorList>
    </citation>
    <scope>NUCLEOTIDE SEQUENCE [LARGE SCALE GENOMIC DNA]</scope>
    <source>
        <strain evidence="3 4">BP 5553</strain>
    </source>
</reference>
<proteinExistence type="inferred from homology"/>
<dbReference type="GeneID" id="43597036"/>
<dbReference type="PANTHER" id="PTHR30344">
    <property type="entry name" value="6-PHOSPHOGLUCONOLACTONASE-RELATED"/>
    <property type="match status" value="1"/>
</dbReference>
<dbReference type="RefSeq" id="XP_031872503.1">
    <property type="nucleotide sequence ID" value="XM_032012810.1"/>
</dbReference>
<keyword evidence="4" id="KW-1185">Reference proteome</keyword>
<dbReference type="GO" id="GO:0017057">
    <property type="term" value="F:6-phosphogluconolactonase activity"/>
    <property type="evidence" value="ECO:0007669"/>
    <property type="project" value="TreeGrafter"/>
</dbReference>
<comment type="caution">
    <text evidence="3">The sequence shown here is derived from an EMBL/GenBank/DDBJ whole genome shotgun (WGS) entry which is preliminary data.</text>
</comment>
<dbReference type="PANTHER" id="PTHR30344:SF4">
    <property type="entry name" value="CYCLASE, PUTATIVE (AFU_ORTHOLOGUE AFUA_6G11580)-RELATED"/>
    <property type="match status" value="1"/>
</dbReference>
<evidence type="ECO:0000256" key="1">
    <source>
        <dbReference type="ARBA" id="ARBA00005564"/>
    </source>
</evidence>
<evidence type="ECO:0000313" key="4">
    <source>
        <dbReference type="Proteomes" id="UP000254866"/>
    </source>
</evidence>
<evidence type="ECO:0000313" key="3">
    <source>
        <dbReference type="EMBL" id="RDL39847.1"/>
    </source>
</evidence>
<evidence type="ECO:0008006" key="5">
    <source>
        <dbReference type="Google" id="ProtNLM"/>
    </source>
</evidence>
<dbReference type="AlphaFoldDB" id="A0A370TWE9"/>
<feature type="chain" id="PRO_5016761591" description="3-carboxy-cis,cis-mucoante lactonizing enzyme" evidence="2">
    <location>
        <begin position="19"/>
        <end position="400"/>
    </location>
</feature>
<dbReference type="EMBL" id="NPIC01000002">
    <property type="protein sequence ID" value="RDL39847.1"/>
    <property type="molecule type" value="Genomic_DNA"/>
</dbReference>
<dbReference type="InterPro" id="IPR015943">
    <property type="entry name" value="WD40/YVTN_repeat-like_dom_sf"/>
</dbReference>
<dbReference type="InterPro" id="IPR019405">
    <property type="entry name" value="Lactonase_7-beta_prop"/>
</dbReference>
<name>A0A370TWE9_9HELO</name>
<feature type="signal peptide" evidence="2">
    <location>
        <begin position="1"/>
        <end position="18"/>
    </location>
</feature>